<dbReference type="GO" id="GO:0016491">
    <property type="term" value="F:oxidoreductase activity"/>
    <property type="evidence" value="ECO:0007669"/>
    <property type="project" value="InterPro"/>
</dbReference>
<dbReference type="RefSeq" id="WP_208605212.1">
    <property type="nucleotide sequence ID" value="NZ_FNCO01000019.1"/>
</dbReference>
<dbReference type="SUPFAM" id="SSF51735">
    <property type="entry name" value="NAD(P)-binding Rossmann-fold domains"/>
    <property type="match status" value="1"/>
</dbReference>
<dbReference type="InterPro" id="IPR011032">
    <property type="entry name" value="GroES-like_sf"/>
</dbReference>
<organism evidence="3 4">
    <name type="scientific">Pseudomonas abietaniphila</name>
    <dbReference type="NCBI Taxonomy" id="89065"/>
    <lineage>
        <taxon>Bacteria</taxon>
        <taxon>Pseudomonadati</taxon>
        <taxon>Pseudomonadota</taxon>
        <taxon>Gammaproteobacteria</taxon>
        <taxon>Pseudomonadales</taxon>
        <taxon>Pseudomonadaceae</taxon>
        <taxon>Pseudomonas</taxon>
    </lineage>
</organism>
<dbReference type="PANTHER" id="PTHR44154">
    <property type="entry name" value="QUINONE OXIDOREDUCTASE"/>
    <property type="match status" value="1"/>
</dbReference>
<dbReference type="InterPro" id="IPR051603">
    <property type="entry name" value="Zinc-ADH_QOR/CCCR"/>
</dbReference>
<gene>
    <name evidence="3" type="ORF">SAMN05216605_119112</name>
</gene>
<protein>
    <submittedName>
        <fullName evidence="3">NADPH:quinone reductase</fullName>
    </submittedName>
</protein>
<name>A0A1G8PVZ4_9PSED</name>
<proteinExistence type="predicted"/>
<dbReference type="Proteomes" id="UP000182894">
    <property type="component" value="Unassembled WGS sequence"/>
</dbReference>
<dbReference type="PANTHER" id="PTHR44154:SF1">
    <property type="entry name" value="QUINONE OXIDOREDUCTASE"/>
    <property type="match status" value="1"/>
</dbReference>
<feature type="domain" description="Enoyl reductase (ER)" evidence="2">
    <location>
        <begin position="15"/>
        <end position="328"/>
    </location>
</feature>
<dbReference type="SUPFAM" id="SSF50129">
    <property type="entry name" value="GroES-like"/>
    <property type="match status" value="1"/>
</dbReference>
<evidence type="ECO:0000259" key="2">
    <source>
        <dbReference type="SMART" id="SM00829"/>
    </source>
</evidence>
<dbReference type="InterPro" id="IPR020843">
    <property type="entry name" value="ER"/>
</dbReference>
<dbReference type="AlphaFoldDB" id="A0A1G8PVZ4"/>
<evidence type="ECO:0000313" key="3">
    <source>
        <dbReference type="EMBL" id="SDI96010.1"/>
    </source>
</evidence>
<dbReference type="SMART" id="SM00829">
    <property type="entry name" value="PKS_ER"/>
    <property type="match status" value="1"/>
</dbReference>
<dbReference type="InterPro" id="IPR036291">
    <property type="entry name" value="NAD(P)-bd_dom_sf"/>
</dbReference>
<evidence type="ECO:0000313" key="4">
    <source>
        <dbReference type="Proteomes" id="UP000182894"/>
    </source>
</evidence>
<dbReference type="Pfam" id="PF08240">
    <property type="entry name" value="ADH_N"/>
    <property type="match status" value="1"/>
</dbReference>
<dbReference type="Gene3D" id="3.40.50.720">
    <property type="entry name" value="NAD(P)-binding Rossmann-like Domain"/>
    <property type="match status" value="1"/>
</dbReference>
<reference evidence="4" key="1">
    <citation type="submission" date="2016-10" db="EMBL/GenBank/DDBJ databases">
        <authorList>
            <person name="Varghese N."/>
            <person name="Submissions S."/>
        </authorList>
    </citation>
    <scope>NUCLEOTIDE SEQUENCE [LARGE SCALE GENOMIC DNA]</scope>
    <source>
        <strain evidence="4">ATCC 700689</strain>
    </source>
</reference>
<evidence type="ECO:0000256" key="1">
    <source>
        <dbReference type="ARBA" id="ARBA00022857"/>
    </source>
</evidence>
<sequence>MQMSSMRAAILETYDSQFRYASVALPVPQPGEVLVKIVSSGVNSLDLAIRSGKAPYLRHALPAILGSDFAGIVVGTGSAHASFRPGDEVYGMTGGVAGIQGTLAEYACIDARLLALKPTNLCMREAAALPMPFISAWEGLVERAGLQSSQTLLIQGGSSDVGHLAIQIANALGAKVFATETPDRLHLVEDSGATAINSDCMTVEEYVSQYTRGRGFDIVYDTIGGESLNNSFRAVRQKGHVISTLGWREHCLASLSVRGAIFSAVFPVLPLLSGEGKSHLGEMLREASRLVESGLLLPRMDARRFGLQSVDEAHAAFTDGAGNGKLIIDIGI</sequence>
<accession>A0A1G8PVZ4</accession>
<dbReference type="CDD" id="cd08272">
    <property type="entry name" value="MDR6"/>
    <property type="match status" value="1"/>
</dbReference>
<dbReference type="Pfam" id="PF00107">
    <property type="entry name" value="ADH_zinc_N"/>
    <property type="match status" value="1"/>
</dbReference>
<dbReference type="Gene3D" id="3.90.180.10">
    <property type="entry name" value="Medium-chain alcohol dehydrogenases, catalytic domain"/>
    <property type="match status" value="1"/>
</dbReference>
<dbReference type="EMBL" id="FNCO01000019">
    <property type="protein sequence ID" value="SDI96010.1"/>
    <property type="molecule type" value="Genomic_DNA"/>
</dbReference>
<dbReference type="InterPro" id="IPR013149">
    <property type="entry name" value="ADH-like_C"/>
</dbReference>
<dbReference type="STRING" id="89065.SAMN05216605_119112"/>
<keyword evidence="4" id="KW-1185">Reference proteome</keyword>
<dbReference type="InterPro" id="IPR013154">
    <property type="entry name" value="ADH-like_N"/>
</dbReference>
<keyword evidence="1" id="KW-0521">NADP</keyword>